<dbReference type="Proteomes" id="UP000306113">
    <property type="component" value="Unassembled WGS sequence"/>
</dbReference>
<dbReference type="PANTHER" id="PTHR10366">
    <property type="entry name" value="NAD DEPENDENT EPIMERASE/DEHYDRATASE"/>
    <property type="match status" value="1"/>
</dbReference>
<evidence type="ECO:0000256" key="2">
    <source>
        <dbReference type="ARBA" id="ARBA00023445"/>
    </source>
</evidence>
<dbReference type="GO" id="GO:0016616">
    <property type="term" value="F:oxidoreductase activity, acting on the CH-OH group of donors, NAD or NADP as acceptor"/>
    <property type="evidence" value="ECO:0007669"/>
    <property type="project" value="TreeGrafter"/>
</dbReference>
<evidence type="ECO:0000256" key="1">
    <source>
        <dbReference type="ARBA" id="ARBA00023002"/>
    </source>
</evidence>
<feature type="domain" description="NAD-dependent epimerase/dehydratase" evidence="3">
    <location>
        <begin position="9"/>
        <end position="243"/>
    </location>
</feature>
<dbReference type="Pfam" id="PF01370">
    <property type="entry name" value="Epimerase"/>
    <property type="match status" value="1"/>
</dbReference>
<evidence type="ECO:0000313" key="4">
    <source>
        <dbReference type="EMBL" id="THD76525.1"/>
    </source>
</evidence>
<gene>
    <name evidence="4" type="ORF">E7681_01395</name>
</gene>
<dbReference type="FunFam" id="3.40.50.720:FF:000085">
    <property type="entry name" value="Dihydroflavonol reductase"/>
    <property type="match status" value="1"/>
</dbReference>
<accession>A0A4V6RRY1</accession>
<dbReference type="InterPro" id="IPR036291">
    <property type="entry name" value="NAD(P)-bd_dom_sf"/>
</dbReference>
<dbReference type="OrthoDB" id="9778052at2"/>
<name>A0A4V6RRY1_9RHOB</name>
<evidence type="ECO:0000259" key="3">
    <source>
        <dbReference type="Pfam" id="PF01370"/>
    </source>
</evidence>
<evidence type="ECO:0000313" key="5">
    <source>
        <dbReference type="Proteomes" id="UP000306113"/>
    </source>
</evidence>
<dbReference type="RefSeq" id="WP_136337468.1">
    <property type="nucleotide sequence ID" value="NZ_SSMD01000001.1"/>
</dbReference>
<comment type="caution">
    <text evidence="4">The sequence shown here is derived from an EMBL/GenBank/DDBJ whole genome shotgun (WGS) entry which is preliminary data.</text>
</comment>
<keyword evidence="1" id="KW-0560">Oxidoreductase</keyword>
<dbReference type="InterPro" id="IPR001509">
    <property type="entry name" value="Epimerase_deHydtase"/>
</dbReference>
<sequence length="350" mass="37566">MQIATDKPVLVTGATGYVAGWLVKRLLEAGLTVHAAVRDPDRAGAVVALGEGTPGTVRLFKADLLDEGSYDAAMAGCGVVFHTASPFVTVIRDAQRDLVDPALKGTRNVLGSANRTASVERVVLTSSIAAVFGDQADLQDIPGGVLSEIYWNTTSNLTHQPYSYSKTLAEGAAWEMANAQDRWRLVVINPGLVVGPGVSGVGRSESFGMIRQLGNGKMKSGVPAYEIGMVDVRDVAEAHLRAGFLPDAEGRHMVFEAPYSFLDLAKVLKPAFPGYPIPERELPKALLWLVGPLLSRQITRKLVSRAFGYPWRGDNGKSRRELGLTYRPVGAATVEMFAQLVEAGLVGRRP</sequence>
<organism evidence="4 5">
    <name type="scientific">Thalassobius vesicularis</name>
    <dbReference type="NCBI Taxonomy" id="1294297"/>
    <lineage>
        <taxon>Bacteria</taxon>
        <taxon>Pseudomonadati</taxon>
        <taxon>Pseudomonadota</taxon>
        <taxon>Alphaproteobacteria</taxon>
        <taxon>Rhodobacterales</taxon>
        <taxon>Roseobacteraceae</taxon>
        <taxon>Thalassovita</taxon>
    </lineage>
</organism>
<reference evidence="4 5" key="1">
    <citation type="submission" date="2019-04" db="EMBL/GenBank/DDBJ databases">
        <title>Draft genome sequence of Youngimonas vesicularis.</title>
        <authorList>
            <person name="Hameed A."/>
        </authorList>
    </citation>
    <scope>NUCLEOTIDE SEQUENCE [LARGE SCALE GENOMIC DNA]</scope>
    <source>
        <strain evidence="4 5">CC-AMW-E</strain>
    </source>
</reference>
<dbReference type="EMBL" id="SSMD01000001">
    <property type="protein sequence ID" value="THD76525.1"/>
    <property type="molecule type" value="Genomic_DNA"/>
</dbReference>
<proteinExistence type="inferred from homology"/>
<dbReference type="InterPro" id="IPR050425">
    <property type="entry name" value="NAD(P)_dehydrat-like"/>
</dbReference>
<comment type="similarity">
    <text evidence="2">Belongs to the NAD(P)-dependent epimerase/dehydratase family. Dihydroflavonol-4-reductase subfamily.</text>
</comment>
<dbReference type="SUPFAM" id="SSF51735">
    <property type="entry name" value="NAD(P)-binding Rossmann-fold domains"/>
    <property type="match status" value="1"/>
</dbReference>
<dbReference type="AlphaFoldDB" id="A0A4V6RRY1"/>
<protein>
    <submittedName>
        <fullName evidence="4">NAD-dependent epimerase/dehydratase family protein</fullName>
    </submittedName>
</protein>
<dbReference type="Gene3D" id="3.40.50.720">
    <property type="entry name" value="NAD(P)-binding Rossmann-like Domain"/>
    <property type="match status" value="1"/>
</dbReference>
<dbReference type="PANTHER" id="PTHR10366:SF564">
    <property type="entry name" value="STEROL-4-ALPHA-CARBOXYLATE 3-DEHYDROGENASE, DECARBOXYLATING"/>
    <property type="match status" value="1"/>
</dbReference>
<keyword evidence="5" id="KW-1185">Reference proteome</keyword>